<dbReference type="AlphaFoldDB" id="A0A369TGQ9"/>
<keyword evidence="1" id="KW-0732">Signal</keyword>
<dbReference type="RefSeq" id="WP_114512651.1">
    <property type="nucleotide sequence ID" value="NZ_QPMK01000021.1"/>
</dbReference>
<evidence type="ECO:0000313" key="3">
    <source>
        <dbReference type="Proteomes" id="UP000253977"/>
    </source>
</evidence>
<accession>A0A369TGQ9</accession>
<evidence type="ECO:0000313" key="2">
    <source>
        <dbReference type="EMBL" id="RDD64539.1"/>
    </source>
</evidence>
<dbReference type="EMBL" id="QPMK01000021">
    <property type="protein sequence ID" value="RDD64539.1"/>
    <property type="molecule type" value="Genomic_DNA"/>
</dbReference>
<proteinExistence type="predicted"/>
<protein>
    <recommendedName>
        <fullName evidence="4">DUF2946 domain-containing protein</fullName>
    </recommendedName>
</protein>
<name>A0A369TGQ9_9RHOB</name>
<sequence length="115" mass="12032">MPILRPFLSLCLACLIALTSVQMAQARGQARPVGIMVLCIGTETRTVSVDANGQPVEAPHLCPDCVMALMAALPDAATLPPVSMALRGVWYDTEHAAVADPPETQATARGPPLSI</sequence>
<organism evidence="2 3">
    <name type="scientific">Thalassococcus profundi</name>
    <dbReference type="NCBI Taxonomy" id="2282382"/>
    <lineage>
        <taxon>Bacteria</taxon>
        <taxon>Pseudomonadati</taxon>
        <taxon>Pseudomonadota</taxon>
        <taxon>Alphaproteobacteria</taxon>
        <taxon>Rhodobacterales</taxon>
        <taxon>Roseobacteraceae</taxon>
        <taxon>Thalassococcus</taxon>
    </lineage>
</organism>
<evidence type="ECO:0008006" key="4">
    <source>
        <dbReference type="Google" id="ProtNLM"/>
    </source>
</evidence>
<comment type="caution">
    <text evidence="2">The sequence shown here is derived from an EMBL/GenBank/DDBJ whole genome shotgun (WGS) entry which is preliminary data.</text>
</comment>
<keyword evidence="3" id="KW-1185">Reference proteome</keyword>
<gene>
    <name evidence="2" type="ORF">DU478_19985</name>
</gene>
<dbReference type="Proteomes" id="UP000253977">
    <property type="component" value="Unassembled WGS sequence"/>
</dbReference>
<feature type="chain" id="PRO_5016802818" description="DUF2946 domain-containing protein" evidence="1">
    <location>
        <begin position="27"/>
        <end position="115"/>
    </location>
</feature>
<evidence type="ECO:0000256" key="1">
    <source>
        <dbReference type="SAM" id="SignalP"/>
    </source>
</evidence>
<feature type="signal peptide" evidence="1">
    <location>
        <begin position="1"/>
        <end position="26"/>
    </location>
</feature>
<reference evidence="2 3" key="1">
    <citation type="submission" date="2018-07" db="EMBL/GenBank/DDBJ databases">
        <title>Thalassococcus profundi sp. nov., a marine bacterium isolated from deep seawater of Okinawa Trough.</title>
        <authorList>
            <person name="Yu M."/>
        </authorList>
    </citation>
    <scope>NUCLEOTIDE SEQUENCE [LARGE SCALE GENOMIC DNA]</scope>
    <source>
        <strain evidence="2 3">WRAS1</strain>
    </source>
</reference>
<dbReference type="OrthoDB" id="7863585at2"/>